<dbReference type="InterPro" id="IPR029068">
    <property type="entry name" value="Glyas_Bleomycin-R_OHBP_Dase"/>
</dbReference>
<dbReference type="Proteomes" id="UP000238083">
    <property type="component" value="Unassembled WGS sequence"/>
</dbReference>
<protein>
    <recommendedName>
        <fullName evidence="1">Glyoxalase-like domain-containing protein</fullName>
    </recommendedName>
</protein>
<dbReference type="PANTHER" id="PTHR35908">
    <property type="entry name" value="HYPOTHETICAL FUSION PROTEIN"/>
    <property type="match status" value="1"/>
</dbReference>
<evidence type="ECO:0000313" key="2">
    <source>
        <dbReference type="EMBL" id="PRY14143.1"/>
    </source>
</evidence>
<accession>A0A2T0R319</accession>
<dbReference type="Gene3D" id="3.10.180.10">
    <property type="entry name" value="2,3-Dihydroxybiphenyl 1,2-Dioxygenase, domain 1"/>
    <property type="match status" value="1"/>
</dbReference>
<dbReference type="OrthoDB" id="3823476at2"/>
<evidence type="ECO:0000259" key="1">
    <source>
        <dbReference type="Pfam" id="PF18029"/>
    </source>
</evidence>
<comment type="caution">
    <text evidence="2">The sequence shown here is derived from an EMBL/GenBank/DDBJ whole genome shotgun (WGS) entry which is preliminary data.</text>
</comment>
<dbReference type="InterPro" id="IPR041581">
    <property type="entry name" value="Glyoxalase_6"/>
</dbReference>
<keyword evidence="3" id="KW-1185">Reference proteome</keyword>
<feature type="domain" description="Glyoxalase-like" evidence="1">
    <location>
        <begin position="7"/>
        <end position="118"/>
    </location>
</feature>
<dbReference type="EMBL" id="PVZF01000007">
    <property type="protein sequence ID" value="PRY14143.1"/>
    <property type="molecule type" value="Genomic_DNA"/>
</dbReference>
<reference evidence="2 3" key="1">
    <citation type="submission" date="2018-03" db="EMBL/GenBank/DDBJ databases">
        <title>Genomic Encyclopedia of Archaeal and Bacterial Type Strains, Phase II (KMG-II): from individual species to whole genera.</title>
        <authorList>
            <person name="Goeker M."/>
        </authorList>
    </citation>
    <scope>NUCLEOTIDE SEQUENCE [LARGE SCALE GENOMIC DNA]</scope>
    <source>
        <strain evidence="2 3">DSM 19711</strain>
    </source>
</reference>
<dbReference type="Pfam" id="PF18029">
    <property type="entry name" value="Glyoxalase_6"/>
    <property type="match status" value="1"/>
</dbReference>
<dbReference type="SUPFAM" id="SSF54593">
    <property type="entry name" value="Glyoxalase/Bleomycin resistance protein/Dihydroxybiphenyl dioxygenase"/>
    <property type="match status" value="1"/>
</dbReference>
<name>A0A2T0R319_9ACTN</name>
<organism evidence="2 3">
    <name type="scientific">Kineococcus rhizosphaerae</name>
    <dbReference type="NCBI Taxonomy" id="559628"/>
    <lineage>
        <taxon>Bacteria</taxon>
        <taxon>Bacillati</taxon>
        <taxon>Actinomycetota</taxon>
        <taxon>Actinomycetes</taxon>
        <taxon>Kineosporiales</taxon>
        <taxon>Kineosporiaceae</taxon>
        <taxon>Kineococcus</taxon>
    </lineage>
</organism>
<dbReference type="RefSeq" id="WP_106211879.1">
    <property type="nucleotide sequence ID" value="NZ_PVZF01000007.1"/>
</dbReference>
<proteinExistence type="predicted"/>
<sequence>MSSTIVQLVVHCEDVGVQSSFWSRLLGREVDRGATADHAGISLTPRSGTGPALLFLRAPGVHRAPHRLHLDLVHSDRTTWRAEVDRAVALGATTVAEHEGFGWRWATLHDPEGNAFDLGVNPAVDQTADPGNPAGPAVVY</sequence>
<dbReference type="AlphaFoldDB" id="A0A2T0R319"/>
<dbReference type="PANTHER" id="PTHR35908:SF1">
    <property type="entry name" value="CONSERVED PROTEIN"/>
    <property type="match status" value="1"/>
</dbReference>
<gene>
    <name evidence="2" type="ORF">CLV37_107262</name>
</gene>
<evidence type="ECO:0000313" key="3">
    <source>
        <dbReference type="Proteomes" id="UP000238083"/>
    </source>
</evidence>